<keyword evidence="3 7" id="KW-1133">Transmembrane helix</keyword>
<feature type="compositionally biased region" description="Polar residues" evidence="6">
    <location>
        <begin position="277"/>
        <end position="294"/>
    </location>
</feature>
<feature type="region of interest" description="Disordered" evidence="6">
    <location>
        <begin position="743"/>
        <end position="762"/>
    </location>
</feature>
<keyword evidence="10" id="KW-1185">Reference proteome</keyword>
<accession>A0A1S3P749</accession>
<feature type="compositionally biased region" description="Polar residues" evidence="6">
    <location>
        <begin position="396"/>
        <end position="409"/>
    </location>
</feature>
<keyword evidence="2 7" id="KW-0812">Transmembrane</keyword>
<feature type="region of interest" description="Disordered" evidence="6">
    <location>
        <begin position="582"/>
        <end position="730"/>
    </location>
</feature>
<dbReference type="Proteomes" id="UP001652741">
    <property type="component" value="Chromosome ssa22"/>
</dbReference>
<proteinExistence type="inferred from homology"/>
<keyword evidence="4 7" id="KW-0472">Membrane</keyword>
<comment type="similarity">
    <text evidence="1">Belongs to the MINAR family.</text>
</comment>
<dbReference type="RefSeq" id="XP_014023427.2">
    <property type="nucleotide sequence ID" value="XM_014167952.2"/>
</dbReference>
<evidence type="ECO:0000259" key="9">
    <source>
        <dbReference type="Pfam" id="PF22948"/>
    </source>
</evidence>
<gene>
    <name evidence="11" type="primary">LOC106583588</name>
</gene>
<dbReference type="PaxDb" id="8030-ENSSSAP00000060206"/>
<feature type="domain" description="Major intrinsically disordered Notch2-binding receptor 1-like C-terminal" evidence="8">
    <location>
        <begin position="775"/>
        <end position="851"/>
    </location>
</feature>
<feature type="region of interest" description="Disordered" evidence="6">
    <location>
        <begin position="224"/>
        <end position="372"/>
    </location>
</feature>
<evidence type="ECO:0000256" key="3">
    <source>
        <dbReference type="ARBA" id="ARBA00022989"/>
    </source>
</evidence>
<feature type="compositionally biased region" description="Low complexity" evidence="6">
    <location>
        <begin position="603"/>
        <end position="612"/>
    </location>
</feature>
<evidence type="ECO:0000256" key="6">
    <source>
        <dbReference type="SAM" id="MobiDB-lite"/>
    </source>
</evidence>
<dbReference type="STRING" id="8030.ENSSSAP00000060206"/>
<dbReference type="PANTHER" id="PTHR31530:SF2">
    <property type="entry name" value="MAJOR INTRINSICALLY DISORDERED NOTCH2-BINDING RECEPTOR 1"/>
    <property type="match status" value="1"/>
</dbReference>
<dbReference type="Pfam" id="PF06789">
    <property type="entry name" value="MINAR1_C"/>
    <property type="match status" value="1"/>
</dbReference>
<evidence type="ECO:0000256" key="1">
    <source>
        <dbReference type="ARBA" id="ARBA00006410"/>
    </source>
</evidence>
<reference evidence="11" key="1">
    <citation type="submission" date="2025-08" db="UniProtKB">
        <authorList>
            <consortium name="RefSeq"/>
        </authorList>
    </citation>
    <scope>IDENTIFICATION</scope>
</reference>
<feature type="compositionally biased region" description="Polar residues" evidence="6">
    <location>
        <begin position="619"/>
        <end position="651"/>
    </location>
</feature>
<feature type="compositionally biased region" description="Basic and acidic residues" evidence="6">
    <location>
        <begin position="669"/>
        <end position="680"/>
    </location>
</feature>
<comment type="subcellular location">
    <subcellularLocation>
        <location evidence="5">Endomembrane system</location>
        <topology evidence="5">Single-pass membrane protein</topology>
    </subcellularLocation>
</comment>
<evidence type="ECO:0000256" key="4">
    <source>
        <dbReference type="ARBA" id="ARBA00023136"/>
    </source>
</evidence>
<evidence type="ECO:0000259" key="8">
    <source>
        <dbReference type="Pfam" id="PF06789"/>
    </source>
</evidence>
<feature type="compositionally biased region" description="Gly residues" evidence="6">
    <location>
        <begin position="583"/>
        <end position="602"/>
    </location>
</feature>
<feature type="compositionally biased region" description="Basic and acidic residues" evidence="6">
    <location>
        <begin position="259"/>
        <end position="276"/>
    </location>
</feature>
<dbReference type="InterPro" id="IPR055117">
    <property type="entry name" value="MINAR1_N"/>
</dbReference>
<feature type="region of interest" description="Disordered" evidence="6">
    <location>
        <begin position="396"/>
        <end position="419"/>
    </location>
</feature>
<evidence type="ECO:0000256" key="2">
    <source>
        <dbReference type="ARBA" id="ARBA00022692"/>
    </source>
</evidence>
<evidence type="ECO:0000256" key="7">
    <source>
        <dbReference type="SAM" id="Phobius"/>
    </source>
</evidence>
<dbReference type="InterPro" id="IPR039706">
    <property type="entry name" value="MINAR1-like"/>
</dbReference>
<dbReference type="Pfam" id="PF22948">
    <property type="entry name" value="MINAR1_N"/>
    <property type="match status" value="1"/>
</dbReference>
<protein>
    <submittedName>
        <fullName evidence="11">Major intrinsically disordered Notch2-binding receptor 1</fullName>
    </submittedName>
</protein>
<feature type="compositionally biased region" description="Polar residues" evidence="6">
    <location>
        <begin position="683"/>
        <end position="697"/>
    </location>
</feature>
<feature type="domain" description="MINAR1 N-terminal helical" evidence="9">
    <location>
        <begin position="7"/>
        <end position="98"/>
    </location>
</feature>
<organism evidence="10 11">
    <name type="scientific">Salmo salar</name>
    <name type="common">Atlantic salmon</name>
    <dbReference type="NCBI Taxonomy" id="8030"/>
    <lineage>
        <taxon>Eukaryota</taxon>
        <taxon>Metazoa</taxon>
        <taxon>Chordata</taxon>
        <taxon>Craniata</taxon>
        <taxon>Vertebrata</taxon>
        <taxon>Euteleostomi</taxon>
        <taxon>Actinopterygii</taxon>
        <taxon>Neopterygii</taxon>
        <taxon>Teleostei</taxon>
        <taxon>Protacanthopterygii</taxon>
        <taxon>Salmoniformes</taxon>
        <taxon>Salmonidae</taxon>
        <taxon>Salmoninae</taxon>
        <taxon>Salmo</taxon>
    </lineage>
</organism>
<dbReference type="GeneID" id="106583588"/>
<feature type="region of interest" description="Disordered" evidence="6">
    <location>
        <begin position="101"/>
        <end position="128"/>
    </location>
</feature>
<keyword evidence="11" id="KW-0675">Receptor</keyword>
<evidence type="ECO:0000256" key="5">
    <source>
        <dbReference type="ARBA" id="ARBA00037847"/>
    </source>
</evidence>
<name>A0A1S3P749_SALSA</name>
<feature type="transmembrane region" description="Helical" evidence="7">
    <location>
        <begin position="830"/>
        <end position="849"/>
    </location>
</feature>
<sequence>MASLQQEYPLVLLGILEELSAMRHWLSFQDLCRMVSTRFDLQHLTELRSLLFSAACRDPCFPATLFRDRVTPKGLGTSPIGVAADIVTIFNLIQMTGGAPDEAQAAQPIKAKPTPHIDQSPEPSLQSSLPITDEVRFSRCDRVRTLSDSQTISGPIDSSLLWPKSNYSFRKRASLPPDPLSLVSSSPPSRARAVSFDWRHNTPLFASSGSIPGMQSIYLPLETDSESSKDSLSGDSAPRDPGSEPGSEPGSQAGSQPGSERHSCVKKRDIFKKDFHNQSQLVPQVTISTESQTPRGGVGRRGRQELFSNRSFELLSNPYPSPTVGRSSPERRAKHESLDDLQDSTYFGPGDTIQEWSPLHLQPPRAQRPGWADKSLSLDDRVVGLAGVGLDGSEGSLQVRLTPSPTTNNIGGGLSPPKGWEGNTIPALGGGGLTACTRGTQTDTMPDPRRLRSLVHADRLSFMTSMDDPDMMGEDDISAIFRFLDDMSMCGSTGVLHPHDVGPSAAQDTPEARRGRLGQLQKLFHSLDGSDDGGLKASVCKLLLRMGQIERRLESLSEVKAEISQVLSFLQRLDEKIQEQAIRGGGGSGGRWLGPPSGGGSSLGSLSHSLTPGSGGSSEPQPLSVSGHSFGSLDWNQWGSSQGKTETNGGLSETEGGKKGVLSRLASSKPEEKSGVDSKRPSVVSNSSARDWTVSFSKSKDGKAQPGKKRQMDQSNNSAQSHKLPPQKHSHLVEPVFSSSLLRQKGGGLTNPGLSSGLPCDPRLAGGRGGAPIWTVEDREARMSPLELQAQESLNPNNLEFWMEDIYTPGYDTLLRRKEADQRRAKACKLGALIFTAITIVLVIVIPIATMSS</sequence>
<dbReference type="InterPro" id="IPR009626">
    <property type="entry name" value="MINAR1-like_C"/>
</dbReference>
<evidence type="ECO:0000313" key="10">
    <source>
        <dbReference type="Proteomes" id="UP001652741"/>
    </source>
</evidence>
<evidence type="ECO:0000313" key="11">
    <source>
        <dbReference type="RefSeq" id="XP_014023427.2"/>
    </source>
</evidence>
<feature type="compositionally biased region" description="Basic and acidic residues" evidence="6">
    <location>
        <begin position="328"/>
        <end position="338"/>
    </location>
</feature>
<dbReference type="PANTHER" id="PTHR31530">
    <property type="entry name" value="MAJOR INTRINSICALLY DISORDERED NOTCH2-BINDING RECEPTOR 1 MINAR1 FAMILY MEMBER"/>
    <property type="match status" value="1"/>
</dbReference>
<feature type="compositionally biased region" description="Polar residues" evidence="6">
    <location>
        <begin position="249"/>
        <end position="258"/>
    </location>
</feature>